<dbReference type="PANTHER" id="PTHR33175:SF2">
    <property type="entry name" value="INTEGRATION HOST FACTOR SUBUNIT ALPHA"/>
    <property type="match status" value="1"/>
</dbReference>
<dbReference type="CDD" id="cd13835">
    <property type="entry name" value="IHF_A"/>
    <property type="match status" value="1"/>
</dbReference>
<keyword evidence="3" id="KW-0805">Transcription regulation</keyword>
<dbReference type="GO" id="GO:0009893">
    <property type="term" value="P:positive regulation of metabolic process"/>
    <property type="evidence" value="ECO:0007669"/>
    <property type="project" value="UniProtKB-ARBA"/>
</dbReference>
<protein>
    <recommendedName>
        <fullName evidence="1">Integration host factor subunit alpha</fullName>
    </recommendedName>
</protein>
<dbReference type="InterPro" id="IPR005684">
    <property type="entry name" value="IHF_alpha"/>
</dbReference>
<keyword evidence="4" id="KW-0804">Transcription</keyword>
<keyword evidence="5" id="KW-0233">DNA recombination</keyword>
<dbReference type="PANTHER" id="PTHR33175">
    <property type="entry name" value="DNA-BINDING PROTEIN HU"/>
    <property type="match status" value="1"/>
</dbReference>
<organism evidence="6">
    <name type="scientific">marine sediment metagenome</name>
    <dbReference type="NCBI Taxonomy" id="412755"/>
    <lineage>
        <taxon>unclassified sequences</taxon>
        <taxon>metagenomes</taxon>
        <taxon>ecological metagenomes</taxon>
    </lineage>
</organism>
<dbReference type="GO" id="GO:0006417">
    <property type="term" value="P:regulation of translation"/>
    <property type="evidence" value="ECO:0007669"/>
    <property type="project" value="UniProtKB-KW"/>
</dbReference>
<evidence type="ECO:0000313" key="6">
    <source>
        <dbReference type="EMBL" id="GAG27939.1"/>
    </source>
</evidence>
<dbReference type="GO" id="GO:0006310">
    <property type="term" value="P:DNA recombination"/>
    <property type="evidence" value="ECO:0007669"/>
    <property type="project" value="UniProtKB-KW"/>
</dbReference>
<proteinExistence type="predicted"/>
<dbReference type="InterPro" id="IPR000119">
    <property type="entry name" value="Hist_DNA-bd"/>
</dbReference>
<accession>X0WAH2</accession>
<dbReference type="SMART" id="SM00411">
    <property type="entry name" value="BHL"/>
    <property type="match status" value="1"/>
</dbReference>
<comment type="caution">
    <text evidence="6">The sequence shown here is derived from an EMBL/GenBank/DDBJ whole genome shotgun (WGS) entry which is preliminary data.</text>
</comment>
<evidence type="ECO:0000256" key="4">
    <source>
        <dbReference type="ARBA" id="ARBA00023163"/>
    </source>
</evidence>
<sequence>MTKAHLGKIVSEKSFSKKDATDFVELLSRILKDTLKSGEMVKISGFVNFVVREKKARSGRDPQTGDTITITPRRLLTFKPSNILNDAIN</sequence>
<dbReference type="GO" id="GO:0030527">
    <property type="term" value="F:structural constituent of chromatin"/>
    <property type="evidence" value="ECO:0007669"/>
    <property type="project" value="InterPro"/>
</dbReference>
<dbReference type="Gene3D" id="4.10.520.10">
    <property type="entry name" value="IHF-like DNA-binding proteins"/>
    <property type="match status" value="1"/>
</dbReference>
<dbReference type="SUPFAM" id="SSF47729">
    <property type="entry name" value="IHF-like DNA-binding proteins"/>
    <property type="match status" value="1"/>
</dbReference>
<evidence type="ECO:0000256" key="3">
    <source>
        <dbReference type="ARBA" id="ARBA00023015"/>
    </source>
</evidence>
<dbReference type="AlphaFoldDB" id="X0WAH2"/>
<dbReference type="PRINTS" id="PR01727">
    <property type="entry name" value="DNABINDINGHU"/>
</dbReference>
<evidence type="ECO:0000256" key="2">
    <source>
        <dbReference type="ARBA" id="ARBA00022845"/>
    </source>
</evidence>
<dbReference type="GO" id="GO:0006355">
    <property type="term" value="P:regulation of DNA-templated transcription"/>
    <property type="evidence" value="ECO:0007669"/>
    <property type="project" value="InterPro"/>
</dbReference>
<dbReference type="GO" id="GO:0003677">
    <property type="term" value="F:DNA binding"/>
    <property type="evidence" value="ECO:0007669"/>
    <property type="project" value="InterPro"/>
</dbReference>
<dbReference type="GO" id="GO:0005829">
    <property type="term" value="C:cytosol"/>
    <property type="evidence" value="ECO:0007669"/>
    <property type="project" value="TreeGrafter"/>
</dbReference>
<keyword evidence="2" id="KW-0810">Translation regulation</keyword>
<name>X0WAH2_9ZZZZ</name>
<dbReference type="InterPro" id="IPR010992">
    <property type="entry name" value="IHF-like_DNA-bd_dom_sf"/>
</dbReference>
<evidence type="ECO:0000256" key="1">
    <source>
        <dbReference type="ARBA" id="ARBA00018329"/>
    </source>
</evidence>
<reference evidence="6" key="1">
    <citation type="journal article" date="2014" name="Front. Microbiol.">
        <title>High frequency of phylogenetically diverse reductive dehalogenase-homologous genes in deep subseafloor sedimentary metagenomes.</title>
        <authorList>
            <person name="Kawai M."/>
            <person name="Futagami T."/>
            <person name="Toyoda A."/>
            <person name="Takaki Y."/>
            <person name="Nishi S."/>
            <person name="Hori S."/>
            <person name="Arai W."/>
            <person name="Tsubouchi T."/>
            <person name="Morono Y."/>
            <person name="Uchiyama I."/>
            <person name="Ito T."/>
            <person name="Fujiyama A."/>
            <person name="Inagaki F."/>
            <person name="Takami H."/>
        </authorList>
    </citation>
    <scope>NUCLEOTIDE SEQUENCE</scope>
    <source>
        <strain evidence="6">Expedition CK06-06</strain>
    </source>
</reference>
<dbReference type="EMBL" id="BARS01032444">
    <property type="protein sequence ID" value="GAG27939.1"/>
    <property type="molecule type" value="Genomic_DNA"/>
</dbReference>
<evidence type="ECO:0000256" key="5">
    <source>
        <dbReference type="ARBA" id="ARBA00023172"/>
    </source>
</evidence>
<gene>
    <name evidence="6" type="ORF">S01H1_50358</name>
</gene>
<dbReference type="Pfam" id="PF00216">
    <property type="entry name" value="Bac_DNA_binding"/>
    <property type="match status" value="1"/>
</dbReference>